<dbReference type="PRINTS" id="PR01078">
    <property type="entry name" value="AMINACHANNEL"/>
</dbReference>
<keyword evidence="9 15" id="KW-0472">Membrane</keyword>
<gene>
    <name evidence="16" type="ORF">DdX_02468</name>
</gene>
<keyword evidence="12 13" id="KW-0407">Ion channel</keyword>
<keyword evidence="8 13" id="KW-0406">Ion transport</keyword>
<dbReference type="InterPro" id="IPR001873">
    <property type="entry name" value="ENaC"/>
</dbReference>
<evidence type="ECO:0000256" key="14">
    <source>
        <dbReference type="SAM" id="MobiDB-lite"/>
    </source>
</evidence>
<comment type="caution">
    <text evidence="16">The sequence shown here is derived from an EMBL/GenBank/DDBJ whole genome shotgun (WGS) entry which is preliminary data.</text>
</comment>
<keyword evidence="11 13" id="KW-0739">Sodium transport</keyword>
<keyword evidence="3 13" id="KW-0813">Transport</keyword>
<evidence type="ECO:0000256" key="10">
    <source>
        <dbReference type="ARBA" id="ARBA00023180"/>
    </source>
</evidence>
<keyword evidence="6 15" id="KW-1133">Transmembrane helix</keyword>
<feature type="region of interest" description="Disordered" evidence="14">
    <location>
        <begin position="531"/>
        <end position="554"/>
    </location>
</feature>
<evidence type="ECO:0000256" key="2">
    <source>
        <dbReference type="ARBA" id="ARBA00007193"/>
    </source>
</evidence>
<feature type="region of interest" description="Disordered" evidence="14">
    <location>
        <begin position="482"/>
        <end position="511"/>
    </location>
</feature>
<evidence type="ECO:0000256" key="8">
    <source>
        <dbReference type="ARBA" id="ARBA00023065"/>
    </source>
</evidence>
<feature type="transmembrane region" description="Helical" evidence="15">
    <location>
        <begin position="433"/>
        <end position="452"/>
    </location>
</feature>
<protein>
    <submittedName>
        <fullName evidence="16">Amiloride-sensitive sodium channel domain-containing protein</fullName>
    </submittedName>
</protein>
<accession>A0AAD4NEX4</accession>
<keyword evidence="4 13" id="KW-0894">Sodium channel</keyword>
<comment type="similarity">
    <text evidence="2 13">Belongs to the amiloride-sensitive sodium channel (TC 1.A.6) family.</text>
</comment>
<evidence type="ECO:0000256" key="13">
    <source>
        <dbReference type="RuleBase" id="RU000679"/>
    </source>
</evidence>
<evidence type="ECO:0000256" key="11">
    <source>
        <dbReference type="ARBA" id="ARBA00023201"/>
    </source>
</evidence>
<dbReference type="GO" id="GO:0005886">
    <property type="term" value="C:plasma membrane"/>
    <property type="evidence" value="ECO:0007669"/>
    <property type="project" value="TreeGrafter"/>
</dbReference>
<organism evidence="16 17">
    <name type="scientific">Ditylenchus destructor</name>
    <dbReference type="NCBI Taxonomy" id="166010"/>
    <lineage>
        <taxon>Eukaryota</taxon>
        <taxon>Metazoa</taxon>
        <taxon>Ecdysozoa</taxon>
        <taxon>Nematoda</taxon>
        <taxon>Chromadorea</taxon>
        <taxon>Rhabditida</taxon>
        <taxon>Tylenchina</taxon>
        <taxon>Tylenchomorpha</taxon>
        <taxon>Sphaerularioidea</taxon>
        <taxon>Anguinidae</taxon>
        <taxon>Anguininae</taxon>
        <taxon>Ditylenchus</taxon>
    </lineage>
</organism>
<dbReference type="EMBL" id="JAKKPZ010000002">
    <property type="protein sequence ID" value="KAI1725788.1"/>
    <property type="molecule type" value="Genomic_DNA"/>
</dbReference>
<sequence length="566" mass="64012">MNGLTGTGVRVRLPVKKLINSTCECHNHDYPPWTGEIHGMSQALQSKSLTLRVFWWIVLVLCTSCGTATTILVIIEYIRGPTATSTTIRLVPTMELPAITVCPKVPDAFNFEEMYRDMKLTLPHISKPTASNLVRFWLGGSGLENMDELPEFNSTYLEQLSKMYDAWSAGYEAQSFFDLMHAKYGFKCSDLFHMCDLGGKPKDCCKTLFHRRPVMRRGFCYQTRRDVNQTEADDIGRLVLSLKAPPSVTSPQYNFIQPQIIIYINDNHEQVLDFPRFYLYPHEWNRMHFTARLVELLEHPSDCTTNLIGKDANCFVRNWLTVNVIDPYNCTVPYLTDIDGVPKYPTCKPQVLAKEYYNAIQLVHSGSVHSHECIPGCTRWEYTVSLQQSPSLAPFTGHVFNLEASFYDLQYEHVKEVFTTSVPGFMSQIGGQFGFFLGLSIITMIQIIIYFLTSLAKIIYRFAHRTYFQIFDRFTSYNPTSTPRPSVLRATPTFHDTNSRPAQTPPPPTPMVANTPSGWSQAGSNISAWNAHHSPCSSPSGRDNAGSHAPLPGKNASAFEFGRIGW</sequence>
<evidence type="ECO:0000256" key="7">
    <source>
        <dbReference type="ARBA" id="ARBA00023053"/>
    </source>
</evidence>
<evidence type="ECO:0000256" key="3">
    <source>
        <dbReference type="ARBA" id="ARBA00022448"/>
    </source>
</evidence>
<evidence type="ECO:0000256" key="5">
    <source>
        <dbReference type="ARBA" id="ARBA00022692"/>
    </source>
</evidence>
<evidence type="ECO:0000256" key="1">
    <source>
        <dbReference type="ARBA" id="ARBA00004141"/>
    </source>
</evidence>
<keyword evidence="10" id="KW-0325">Glycoprotein</keyword>
<keyword evidence="7" id="KW-0915">Sodium</keyword>
<dbReference type="Proteomes" id="UP001201812">
    <property type="component" value="Unassembled WGS sequence"/>
</dbReference>
<dbReference type="AlphaFoldDB" id="A0AAD4NEX4"/>
<keyword evidence="5 13" id="KW-0812">Transmembrane</keyword>
<evidence type="ECO:0000256" key="12">
    <source>
        <dbReference type="ARBA" id="ARBA00023303"/>
    </source>
</evidence>
<evidence type="ECO:0000256" key="9">
    <source>
        <dbReference type="ARBA" id="ARBA00023136"/>
    </source>
</evidence>
<evidence type="ECO:0000256" key="6">
    <source>
        <dbReference type="ARBA" id="ARBA00022989"/>
    </source>
</evidence>
<evidence type="ECO:0000256" key="4">
    <source>
        <dbReference type="ARBA" id="ARBA00022461"/>
    </source>
</evidence>
<evidence type="ECO:0000313" key="17">
    <source>
        <dbReference type="Proteomes" id="UP001201812"/>
    </source>
</evidence>
<dbReference type="Pfam" id="PF00858">
    <property type="entry name" value="ASC"/>
    <property type="match status" value="1"/>
</dbReference>
<dbReference type="PANTHER" id="PTHR11690:SF1">
    <property type="entry name" value="DEGENERIN LIKE"/>
    <property type="match status" value="1"/>
</dbReference>
<name>A0AAD4NEX4_9BILA</name>
<dbReference type="Gene3D" id="1.10.287.770">
    <property type="entry name" value="YojJ-like"/>
    <property type="match status" value="1"/>
</dbReference>
<reference evidence="16" key="1">
    <citation type="submission" date="2022-01" db="EMBL/GenBank/DDBJ databases">
        <title>Genome Sequence Resource for Two Populations of Ditylenchus destructor, the Migratory Endoparasitic Phytonematode.</title>
        <authorList>
            <person name="Zhang H."/>
            <person name="Lin R."/>
            <person name="Xie B."/>
        </authorList>
    </citation>
    <scope>NUCLEOTIDE SEQUENCE</scope>
    <source>
        <strain evidence="16">BazhouSP</strain>
    </source>
</reference>
<evidence type="ECO:0000313" key="16">
    <source>
        <dbReference type="EMBL" id="KAI1725788.1"/>
    </source>
</evidence>
<dbReference type="PANTHER" id="PTHR11690">
    <property type="entry name" value="AMILORIDE-SENSITIVE SODIUM CHANNEL-RELATED"/>
    <property type="match status" value="1"/>
</dbReference>
<proteinExistence type="inferred from homology"/>
<dbReference type="GO" id="GO:0015280">
    <property type="term" value="F:ligand-gated sodium channel activity"/>
    <property type="evidence" value="ECO:0007669"/>
    <property type="project" value="TreeGrafter"/>
</dbReference>
<evidence type="ECO:0000256" key="15">
    <source>
        <dbReference type="SAM" id="Phobius"/>
    </source>
</evidence>
<feature type="transmembrane region" description="Helical" evidence="15">
    <location>
        <begin position="53"/>
        <end position="75"/>
    </location>
</feature>
<comment type="subcellular location">
    <subcellularLocation>
        <location evidence="1">Membrane</location>
        <topology evidence="1">Multi-pass membrane protein</topology>
    </subcellularLocation>
</comment>
<keyword evidence="17" id="KW-1185">Reference proteome</keyword>